<dbReference type="GO" id="GO:0005942">
    <property type="term" value="C:phosphatidylinositol 3-kinase complex"/>
    <property type="evidence" value="ECO:0007669"/>
    <property type="project" value="TreeGrafter"/>
</dbReference>
<sequence length="951" mass="110557">MPPGKYGMQEEWEKKGDQEIMMDFLLPTGIFLKFPVSRNDTIKNIKKLVWKNARSEALFSALGDPDAYVFTCINQTAEREDLEEESRRISDVQPFMCVLRLVAREGDRVEKLTNTQISLLIGKGLHEFEAQKNHEVNEFRSKMRTFCEEKAQERQKWPWYLWLKYSFPCDLEPCCSLPSTNSKNTKKIFVNIKFEACDESFMLQQDPQDLPVVLMKSALKKKATVFRSVRQEPKDYTLQVNGMWDFIYGNHPLCQFKYIFSCLRNGQNPHLIMVHHSTISKYQEEQGICNQVYKSRSLSRPPPLPLKKLVVQAGLFHGSELLCKVVTSSEVTVCSEPLWDQKLEFDINVADLPRMSRLCFALYAVIEKAKKPRGTKKKNKKADCPIAWVNTMVFDYKDQLKTGEFLLSTWPSVPDEKSDLLNPMGTVEKNPNVDSAAGLLIRFPNIRPYPLYYPPLDKVSEIERNGDISIATKEEYIKLKEIMDNKNYTEFFEDEKELLWKLRAEVCNHYPESLSKLLLITKWNKREDVVQMMSLLRSWPDLPAIHALELLDYSFPDPAVRSFTVKCLRKLSDDELLQCLIQLVQVLKYESYLECDLTTFLLERALSNKRIGHFLFWHLRSEIHVASVSLRFGLILEAYCRGNIHHIRGLTKQNEALGKMKALSDFVKSGSQKMTAEDLKLCIRQESYLEALSDLLSPLNPSIILAEICADKCRFMDSKMKPLWLMYKSPWAQRDMVGIIFKNGDDLRQDMLTLQMIQLMENLWKKEGLDLRDKLDQAIEEFTLSCAGYCVATYVLGIGDRHNDNIMIRETGQLFHIDFGHFLGNFKRKLGINRERVPFILTYDFVHVIQQGRTNNSEKFERFREYCERAYKILCRSGMLFVNLFAMMKAAGLPELTSFKDIQYLKDSLALGKSEDEALKNFKVKFNEALRESWKTKVNWMMHSLAKDNRP</sequence>
<dbReference type="InterPro" id="IPR015433">
    <property type="entry name" value="PI3/4_kinase"/>
</dbReference>
<dbReference type="FunFam" id="1.10.1070.11:FF:000001">
    <property type="entry name" value="Phosphatidylinositol 4,5-bisphosphate 3-kinase catalytic subunit"/>
    <property type="match status" value="1"/>
</dbReference>
<evidence type="ECO:0000259" key="11">
    <source>
        <dbReference type="PROSITE" id="PS51545"/>
    </source>
</evidence>
<dbReference type="Pfam" id="PF00794">
    <property type="entry name" value="PI3K_rbd"/>
    <property type="match status" value="1"/>
</dbReference>
<dbReference type="Ensembl" id="ENSMALT00000030631.1">
    <property type="protein sequence ID" value="ENSMALP00000030098.1"/>
    <property type="gene ID" value="ENSMALG00000020779.1"/>
</dbReference>
<dbReference type="Pfam" id="PF00792">
    <property type="entry name" value="PI3K_C2"/>
    <property type="match status" value="1"/>
</dbReference>
<dbReference type="SUPFAM" id="SSF56112">
    <property type="entry name" value="Protein kinase-like (PK-like)"/>
    <property type="match status" value="1"/>
</dbReference>
<dbReference type="GO" id="GO:0005886">
    <property type="term" value="C:plasma membrane"/>
    <property type="evidence" value="ECO:0007669"/>
    <property type="project" value="TreeGrafter"/>
</dbReference>
<dbReference type="Pfam" id="PF00613">
    <property type="entry name" value="PI3Ka"/>
    <property type="match status" value="1"/>
</dbReference>
<dbReference type="SUPFAM" id="SSF54236">
    <property type="entry name" value="Ubiquitin-like"/>
    <property type="match status" value="1"/>
</dbReference>
<dbReference type="InterPro" id="IPR029071">
    <property type="entry name" value="Ubiquitin-like_domsf"/>
</dbReference>
<dbReference type="InterPro" id="IPR016024">
    <property type="entry name" value="ARM-type_fold"/>
</dbReference>
<dbReference type="PROSITE" id="PS00916">
    <property type="entry name" value="PI3_4_KINASE_2"/>
    <property type="match status" value="1"/>
</dbReference>
<dbReference type="EC" id="2.7.1.153" evidence="3"/>
<evidence type="ECO:0000256" key="2">
    <source>
        <dbReference type="ARBA" id="ARBA00006209"/>
    </source>
</evidence>
<evidence type="ECO:0000313" key="14">
    <source>
        <dbReference type="Ensembl" id="ENSMALP00000030098.1"/>
    </source>
</evidence>
<dbReference type="GO" id="GO:0016477">
    <property type="term" value="P:cell migration"/>
    <property type="evidence" value="ECO:0007669"/>
    <property type="project" value="TreeGrafter"/>
</dbReference>
<keyword evidence="7" id="KW-0067">ATP-binding</keyword>
<dbReference type="Pfam" id="PF02192">
    <property type="entry name" value="PI3K_p85B"/>
    <property type="match status" value="1"/>
</dbReference>
<evidence type="ECO:0000256" key="5">
    <source>
        <dbReference type="ARBA" id="ARBA00022741"/>
    </source>
</evidence>
<dbReference type="FunFam" id="2.60.40.150:FF:000046">
    <property type="entry name" value="Phosphatidylinositol 4,5-bisphosphate 3-kinase catalytic subunit"/>
    <property type="match status" value="1"/>
</dbReference>
<dbReference type="GO" id="GO:0005524">
    <property type="term" value="F:ATP binding"/>
    <property type="evidence" value="ECO:0007669"/>
    <property type="project" value="UniProtKB-KW"/>
</dbReference>
<dbReference type="SMART" id="SM00144">
    <property type="entry name" value="PI3K_rbd"/>
    <property type="match status" value="1"/>
</dbReference>
<dbReference type="InterPro" id="IPR002420">
    <property type="entry name" value="PI3K-type_C2_dom"/>
</dbReference>
<evidence type="ECO:0000256" key="4">
    <source>
        <dbReference type="ARBA" id="ARBA00022679"/>
    </source>
</evidence>
<dbReference type="SUPFAM" id="SSF48371">
    <property type="entry name" value="ARM repeat"/>
    <property type="match status" value="1"/>
</dbReference>
<evidence type="ECO:0000256" key="3">
    <source>
        <dbReference type="ARBA" id="ARBA00012010"/>
    </source>
</evidence>
<evidence type="ECO:0000256" key="6">
    <source>
        <dbReference type="ARBA" id="ARBA00022777"/>
    </source>
</evidence>
<dbReference type="SUPFAM" id="SSF49562">
    <property type="entry name" value="C2 domain (Calcium/lipid-binding domain, CaLB)"/>
    <property type="match status" value="1"/>
</dbReference>
<dbReference type="PROSITE" id="PS51547">
    <property type="entry name" value="C2_PI3K"/>
    <property type="match status" value="1"/>
</dbReference>
<evidence type="ECO:0000259" key="10">
    <source>
        <dbReference type="PROSITE" id="PS51544"/>
    </source>
</evidence>
<dbReference type="GO" id="GO:0046934">
    <property type="term" value="F:1-phosphatidylinositol-4,5-bisphosphate 3-kinase activity"/>
    <property type="evidence" value="ECO:0007669"/>
    <property type="project" value="UniProtKB-EC"/>
</dbReference>
<dbReference type="Pfam" id="PF00454">
    <property type="entry name" value="PI3_PI4_kinase"/>
    <property type="match status" value="2"/>
</dbReference>
<dbReference type="InterPro" id="IPR011009">
    <property type="entry name" value="Kinase-like_dom_sf"/>
</dbReference>
<feature type="domain" description="PI3K/PI4K catalytic" evidence="9">
    <location>
        <begin position="601"/>
        <end position="934"/>
    </location>
</feature>
<evidence type="ECO:0000256" key="7">
    <source>
        <dbReference type="ARBA" id="ARBA00022840"/>
    </source>
</evidence>
<keyword evidence="6" id="KW-0418">Kinase</keyword>
<dbReference type="GO" id="GO:0005737">
    <property type="term" value="C:cytoplasm"/>
    <property type="evidence" value="ECO:0007669"/>
    <property type="project" value="UniProtKB-ARBA"/>
</dbReference>
<dbReference type="InterPro" id="IPR018936">
    <property type="entry name" value="PI3/4_kinase_CS"/>
</dbReference>
<dbReference type="Proteomes" id="UP000261600">
    <property type="component" value="Unplaced"/>
</dbReference>
<dbReference type="GO" id="GO:0048015">
    <property type="term" value="P:phosphatidylinositol-mediated signaling"/>
    <property type="evidence" value="ECO:0007669"/>
    <property type="project" value="TreeGrafter"/>
</dbReference>
<feature type="domain" description="C2 PI3K-type" evidence="13">
    <location>
        <begin position="289"/>
        <end position="444"/>
    </location>
</feature>
<dbReference type="AlphaFoldDB" id="A0A3Q3KKQ2"/>
<evidence type="ECO:0000259" key="13">
    <source>
        <dbReference type="PROSITE" id="PS51547"/>
    </source>
</evidence>
<dbReference type="PROSITE" id="PS51544">
    <property type="entry name" value="PI3K_ABD"/>
    <property type="match status" value="1"/>
</dbReference>
<feature type="domain" description="PIK helical" evidence="11">
    <location>
        <begin position="465"/>
        <end position="642"/>
    </location>
</feature>
<dbReference type="SMART" id="SM00142">
    <property type="entry name" value="PI3K_C2"/>
    <property type="match status" value="1"/>
</dbReference>
<feature type="domain" description="PI3K-RBD" evidence="12">
    <location>
        <begin position="185"/>
        <end position="275"/>
    </location>
</feature>
<dbReference type="GO" id="GO:0043491">
    <property type="term" value="P:phosphatidylinositol 3-kinase/protein kinase B signal transduction"/>
    <property type="evidence" value="ECO:0007669"/>
    <property type="project" value="TreeGrafter"/>
</dbReference>
<dbReference type="Gene3D" id="1.25.40.70">
    <property type="entry name" value="Phosphatidylinositol 3-kinase, accessory domain (PIK)"/>
    <property type="match status" value="1"/>
</dbReference>
<dbReference type="PROSITE" id="PS51546">
    <property type="entry name" value="PI3K_RBD"/>
    <property type="match status" value="1"/>
</dbReference>
<protein>
    <recommendedName>
        <fullName evidence="3">phosphatidylinositol-4,5-bisphosphate 3-kinase</fullName>
        <ecNumber evidence="3">2.7.1.153</ecNumber>
    </recommendedName>
</protein>
<name>A0A3Q3KKQ2_MONAL</name>
<dbReference type="SMART" id="SM00143">
    <property type="entry name" value="PI3K_p85B"/>
    <property type="match status" value="1"/>
</dbReference>
<evidence type="ECO:0000259" key="9">
    <source>
        <dbReference type="PROSITE" id="PS50290"/>
    </source>
</evidence>
<dbReference type="PANTHER" id="PTHR10048:SF35">
    <property type="entry name" value="PHOSPHATIDYLINOSITOL 4,5-BISPHOSPHATE 3-KINASE CATALYTIC SUBUNIT DELTA ISOFORM"/>
    <property type="match status" value="1"/>
</dbReference>
<dbReference type="Gene3D" id="2.60.40.150">
    <property type="entry name" value="C2 domain"/>
    <property type="match status" value="1"/>
</dbReference>
<dbReference type="GO" id="GO:0035005">
    <property type="term" value="F:1-phosphatidylinositol-4-phosphate 3-kinase activity"/>
    <property type="evidence" value="ECO:0007669"/>
    <property type="project" value="TreeGrafter"/>
</dbReference>
<dbReference type="InterPro" id="IPR000341">
    <property type="entry name" value="PI3K_Ras-bd_dom"/>
</dbReference>
<dbReference type="InterPro" id="IPR036940">
    <property type="entry name" value="PI3/4_kinase_cat_sf"/>
</dbReference>
<proteinExistence type="inferred from homology"/>
<dbReference type="InterPro" id="IPR042236">
    <property type="entry name" value="PI3K_accessory_sf"/>
</dbReference>
<dbReference type="Gene3D" id="3.10.20.770">
    <property type="match status" value="1"/>
</dbReference>
<dbReference type="PROSITE" id="PS51545">
    <property type="entry name" value="PIK_HELICAL"/>
    <property type="match status" value="1"/>
</dbReference>
<dbReference type="SMART" id="SM00146">
    <property type="entry name" value="PI3Kc"/>
    <property type="match status" value="1"/>
</dbReference>
<comment type="similarity">
    <text evidence="2">Belongs to the PI3/PI4-kinase family. Type III PI4K subfamily.</text>
</comment>
<keyword evidence="4" id="KW-0808">Transferase</keyword>
<feature type="domain" description="PI3K-ABD" evidence="10">
    <location>
        <begin position="16"/>
        <end position="105"/>
    </location>
</feature>
<keyword evidence="5" id="KW-0547">Nucleotide-binding</keyword>
<dbReference type="PROSITE" id="PS00915">
    <property type="entry name" value="PI3_4_KINASE_1"/>
    <property type="match status" value="1"/>
</dbReference>
<dbReference type="InterPro" id="IPR001263">
    <property type="entry name" value="PI3K_accessory_dom"/>
</dbReference>
<organism evidence="14 15">
    <name type="scientific">Monopterus albus</name>
    <name type="common">Swamp eel</name>
    <dbReference type="NCBI Taxonomy" id="43700"/>
    <lineage>
        <taxon>Eukaryota</taxon>
        <taxon>Metazoa</taxon>
        <taxon>Chordata</taxon>
        <taxon>Craniata</taxon>
        <taxon>Vertebrata</taxon>
        <taxon>Euteleostomi</taxon>
        <taxon>Actinopterygii</taxon>
        <taxon>Neopterygii</taxon>
        <taxon>Teleostei</taxon>
        <taxon>Neoteleostei</taxon>
        <taxon>Acanthomorphata</taxon>
        <taxon>Anabantaria</taxon>
        <taxon>Synbranchiformes</taxon>
        <taxon>Synbranchidae</taxon>
        <taxon>Monopterus</taxon>
    </lineage>
</organism>
<evidence type="ECO:0000256" key="1">
    <source>
        <dbReference type="ARBA" id="ARBA00004805"/>
    </source>
</evidence>
<dbReference type="Gene3D" id="1.10.1070.11">
    <property type="entry name" value="Phosphatidylinositol 3-/4-kinase, catalytic domain"/>
    <property type="match status" value="1"/>
</dbReference>
<dbReference type="InterPro" id="IPR000403">
    <property type="entry name" value="PI3/4_kinase_cat_dom"/>
</dbReference>
<reference evidence="14" key="2">
    <citation type="submission" date="2025-09" db="UniProtKB">
        <authorList>
            <consortium name="Ensembl"/>
        </authorList>
    </citation>
    <scope>IDENTIFICATION</scope>
</reference>
<reference evidence="14" key="1">
    <citation type="submission" date="2025-08" db="UniProtKB">
        <authorList>
            <consortium name="Ensembl"/>
        </authorList>
    </citation>
    <scope>IDENTIFICATION</scope>
</reference>
<dbReference type="FunFam" id="3.10.20.770:FF:000002">
    <property type="entry name" value="Phosphatidylinositol 4,5-bisphosphate 3-kinase catalytic subunit"/>
    <property type="match status" value="1"/>
</dbReference>
<dbReference type="SMART" id="SM00145">
    <property type="entry name" value="PI3Ka"/>
    <property type="match status" value="1"/>
</dbReference>
<dbReference type="UniPathway" id="UPA00220"/>
<comment type="catalytic activity">
    <reaction evidence="8">
        <text>a 1,2-diacyl-sn-glycero-3-phospho-(1D-myo-inositol-4,5-bisphosphate) + ATP = a 1,2-diacyl-sn-glycero-3-phospho-(1D-myo-inositol-3,4,5-trisphosphate) + ADP + H(+)</text>
        <dbReference type="Rhea" id="RHEA:21292"/>
        <dbReference type="ChEBI" id="CHEBI:15378"/>
        <dbReference type="ChEBI" id="CHEBI:30616"/>
        <dbReference type="ChEBI" id="CHEBI:57836"/>
        <dbReference type="ChEBI" id="CHEBI:58456"/>
        <dbReference type="ChEBI" id="CHEBI:456216"/>
        <dbReference type="EC" id="2.7.1.153"/>
    </reaction>
    <physiologicalReaction direction="left-to-right" evidence="8">
        <dbReference type="Rhea" id="RHEA:21293"/>
    </physiologicalReaction>
</comment>
<comment type="pathway">
    <text evidence="1">Phospholipid metabolism; phosphatidylinositol phosphate biosynthesis.</text>
</comment>
<dbReference type="InterPro" id="IPR003113">
    <property type="entry name" value="PI3K_ABD"/>
</dbReference>
<evidence type="ECO:0000259" key="12">
    <source>
        <dbReference type="PROSITE" id="PS51546"/>
    </source>
</evidence>
<evidence type="ECO:0000256" key="8">
    <source>
        <dbReference type="ARBA" id="ARBA00023981"/>
    </source>
</evidence>
<dbReference type="CDD" id="cd08693">
    <property type="entry name" value="C2_PI3K_class_I_beta_delta"/>
    <property type="match status" value="1"/>
</dbReference>
<dbReference type="InterPro" id="IPR035892">
    <property type="entry name" value="C2_domain_sf"/>
</dbReference>
<keyword evidence="15" id="KW-1185">Reference proteome</keyword>
<dbReference type="GO" id="GO:0016303">
    <property type="term" value="F:1-phosphatidylinositol-3-kinase activity"/>
    <property type="evidence" value="ECO:0007669"/>
    <property type="project" value="TreeGrafter"/>
</dbReference>
<evidence type="ECO:0000313" key="15">
    <source>
        <dbReference type="Proteomes" id="UP000261600"/>
    </source>
</evidence>
<dbReference type="PROSITE" id="PS50290">
    <property type="entry name" value="PI3_4_KINASE_3"/>
    <property type="match status" value="1"/>
</dbReference>
<accession>A0A3Q3KKQ2</accession>
<dbReference type="PANTHER" id="PTHR10048">
    <property type="entry name" value="PHOSPHATIDYLINOSITOL KINASE"/>
    <property type="match status" value="1"/>
</dbReference>